<dbReference type="EMBL" id="NVVJ01000056">
    <property type="protein sequence ID" value="PCJ22591.1"/>
    <property type="molecule type" value="Genomic_DNA"/>
</dbReference>
<keyword evidence="1" id="KW-0732">Signal</keyword>
<proteinExistence type="predicted"/>
<protein>
    <recommendedName>
        <fullName evidence="4">Cytochrome c domain-containing protein</fullName>
    </recommendedName>
</protein>
<dbReference type="InterPro" id="IPR038142">
    <property type="entry name" value="Cytochrome_P460_sp"/>
</dbReference>
<feature type="chain" id="PRO_5012833876" description="Cytochrome c domain-containing protein" evidence="1">
    <location>
        <begin position="29"/>
        <end position="183"/>
    </location>
</feature>
<dbReference type="Gene3D" id="3.50.70.20">
    <property type="entry name" value="Cytochrome P460"/>
    <property type="match status" value="1"/>
</dbReference>
<dbReference type="Proteomes" id="UP000218327">
    <property type="component" value="Unassembled WGS sequence"/>
</dbReference>
<gene>
    <name evidence="2" type="ORF">COA96_13970</name>
</gene>
<accession>A0A2A5AU03</accession>
<evidence type="ECO:0000256" key="1">
    <source>
        <dbReference type="SAM" id="SignalP"/>
    </source>
</evidence>
<organism evidence="2 3">
    <name type="scientific">SAR86 cluster bacterium</name>
    <dbReference type="NCBI Taxonomy" id="2030880"/>
    <lineage>
        <taxon>Bacteria</taxon>
        <taxon>Pseudomonadati</taxon>
        <taxon>Pseudomonadota</taxon>
        <taxon>Gammaproteobacteria</taxon>
        <taxon>SAR86 cluster</taxon>
    </lineage>
</organism>
<evidence type="ECO:0000313" key="2">
    <source>
        <dbReference type="EMBL" id="PCJ22591.1"/>
    </source>
</evidence>
<feature type="signal peptide" evidence="1">
    <location>
        <begin position="1"/>
        <end position="28"/>
    </location>
</feature>
<reference evidence="3" key="1">
    <citation type="submission" date="2017-08" db="EMBL/GenBank/DDBJ databases">
        <title>A dynamic microbial community with high functional redundancy inhabits the cold, oxic subseafloor aquifer.</title>
        <authorList>
            <person name="Tully B.J."/>
            <person name="Wheat C.G."/>
            <person name="Glazer B.T."/>
            <person name="Huber J.A."/>
        </authorList>
    </citation>
    <scope>NUCLEOTIDE SEQUENCE [LARGE SCALE GENOMIC DNA]</scope>
</reference>
<evidence type="ECO:0000313" key="3">
    <source>
        <dbReference type="Proteomes" id="UP000218327"/>
    </source>
</evidence>
<sequence>MSLIRIKSFLKIIFAFTAALLIITQSNSQNSEKQLDVTADLFKCLTEMARVGSGVFFVDNLLGDLDGTMSVANSDNGGVYPAGSVISLVPTEVMIKHNEGWNPETNDWEFIELNVSESGSEIVGRGTTDVINRFGGNCFDCHKLARPEWDLICGISHGCAPLPITREAIAGIQNSDPRCMRED</sequence>
<comment type="caution">
    <text evidence="2">The sequence shown here is derived from an EMBL/GenBank/DDBJ whole genome shotgun (WGS) entry which is preliminary data.</text>
</comment>
<dbReference type="AlphaFoldDB" id="A0A2A5AU03"/>
<name>A0A2A5AU03_9GAMM</name>
<evidence type="ECO:0008006" key="4">
    <source>
        <dbReference type="Google" id="ProtNLM"/>
    </source>
</evidence>